<dbReference type="InterPro" id="IPR003593">
    <property type="entry name" value="AAA+_ATPase"/>
</dbReference>
<evidence type="ECO:0000256" key="3">
    <source>
        <dbReference type="ARBA" id="ARBA00022741"/>
    </source>
</evidence>
<keyword evidence="2" id="KW-0813">Transport</keyword>
<protein>
    <submittedName>
        <fullName evidence="6">ATP-binding cassette domain-containing protein</fullName>
    </submittedName>
</protein>
<reference evidence="6 7" key="1">
    <citation type="submission" date="2023-01" db="EMBL/GenBank/DDBJ databases">
        <title>Psychroserpens ponticola sp. nov., isolated from seawater.</title>
        <authorList>
            <person name="Kristyanto S."/>
            <person name="Jung J."/>
            <person name="Kim J.M."/>
            <person name="Jeon C.O."/>
        </authorList>
    </citation>
    <scope>NUCLEOTIDE SEQUENCE [LARGE SCALE GENOMIC DNA]</scope>
    <source>
        <strain evidence="6 7">MSW6</strain>
    </source>
</reference>
<evidence type="ECO:0000256" key="4">
    <source>
        <dbReference type="ARBA" id="ARBA00022840"/>
    </source>
</evidence>
<evidence type="ECO:0000313" key="6">
    <source>
        <dbReference type="EMBL" id="WCO03582.1"/>
    </source>
</evidence>
<dbReference type="Pfam" id="PF00005">
    <property type="entry name" value="ABC_tran"/>
    <property type="match status" value="1"/>
</dbReference>
<sequence>MNQLVVETKNLNFSYSKNKKDIEDLELRVPKGSIYGFLGPNGSGKSTTIRLILGLLKKNSGTVALFGELFNGQSRLKVLNKVGGLIENPSLYEHLNAIDNLKISANYRQKISSSRIFEVLEIVNLTNAKNKRVKEYSLGMKQRLGLAISLLSNPELIILDEPTNGLDPKGIIEMRTLIKDLNKKFGTTIFISSHLLSEIEKTCTHVGIIRNGKMLYQDTVASLKESKETNIKFEIEVDKPIEGMSVLKNLKIENISLLDGFIQIEVKSKNEITDVIDVLRTDRINIYQVSIKNNLEELFLSLTEN</sequence>
<organism evidence="6 7">
    <name type="scientific">Psychroserpens ponticola</name>
    <dbReference type="NCBI Taxonomy" id="2932268"/>
    <lineage>
        <taxon>Bacteria</taxon>
        <taxon>Pseudomonadati</taxon>
        <taxon>Bacteroidota</taxon>
        <taxon>Flavobacteriia</taxon>
        <taxon>Flavobacteriales</taxon>
        <taxon>Flavobacteriaceae</taxon>
        <taxon>Psychroserpens</taxon>
    </lineage>
</organism>
<dbReference type="PROSITE" id="PS00211">
    <property type="entry name" value="ABC_TRANSPORTER_1"/>
    <property type="match status" value="1"/>
</dbReference>
<keyword evidence="4 6" id="KW-0067">ATP-binding</keyword>
<proteinExistence type="inferred from homology"/>
<dbReference type="InterPro" id="IPR017871">
    <property type="entry name" value="ABC_transporter-like_CS"/>
</dbReference>
<dbReference type="SUPFAM" id="SSF52540">
    <property type="entry name" value="P-loop containing nucleoside triphosphate hydrolases"/>
    <property type="match status" value="1"/>
</dbReference>
<gene>
    <name evidence="6" type="ORF">MUN68_008745</name>
</gene>
<dbReference type="PANTHER" id="PTHR43335:SF4">
    <property type="entry name" value="ABC TRANSPORTER, ATP-BINDING PROTEIN"/>
    <property type="match status" value="1"/>
</dbReference>
<feature type="domain" description="ABC transporter" evidence="5">
    <location>
        <begin position="6"/>
        <end position="236"/>
    </location>
</feature>
<dbReference type="Proteomes" id="UP001202717">
    <property type="component" value="Chromosome"/>
</dbReference>
<dbReference type="RefSeq" id="WP_249997501.1">
    <property type="nucleotide sequence ID" value="NZ_CP116221.1"/>
</dbReference>
<accession>A0ABY7S2L1</accession>
<dbReference type="PROSITE" id="PS50893">
    <property type="entry name" value="ABC_TRANSPORTER_2"/>
    <property type="match status" value="1"/>
</dbReference>
<dbReference type="GO" id="GO:0005524">
    <property type="term" value="F:ATP binding"/>
    <property type="evidence" value="ECO:0007669"/>
    <property type="project" value="UniProtKB-KW"/>
</dbReference>
<name>A0ABY7S2L1_9FLAO</name>
<evidence type="ECO:0000313" key="7">
    <source>
        <dbReference type="Proteomes" id="UP001202717"/>
    </source>
</evidence>
<dbReference type="PANTHER" id="PTHR43335">
    <property type="entry name" value="ABC TRANSPORTER, ATP-BINDING PROTEIN"/>
    <property type="match status" value="1"/>
</dbReference>
<dbReference type="EMBL" id="CP116221">
    <property type="protein sequence ID" value="WCO03582.1"/>
    <property type="molecule type" value="Genomic_DNA"/>
</dbReference>
<keyword evidence="7" id="KW-1185">Reference proteome</keyword>
<evidence type="ECO:0000259" key="5">
    <source>
        <dbReference type="PROSITE" id="PS50893"/>
    </source>
</evidence>
<dbReference type="SMART" id="SM00382">
    <property type="entry name" value="AAA"/>
    <property type="match status" value="1"/>
</dbReference>
<dbReference type="InterPro" id="IPR027417">
    <property type="entry name" value="P-loop_NTPase"/>
</dbReference>
<keyword evidence="3" id="KW-0547">Nucleotide-binding</keyword>
<evidence type="ECO:0000256" key="2">
    <source>
        <dbReference type="ARBA" id="ARBA00022448"/>
    </source>
</evidence>
<dbReference type="Gene3D" id="3.40.50.300">
    <property type="entry name" value="P-loop containing nucleotide triphosphate hydrolases"/>
    <property type="match status" value="1"/>
</dbReference>
<dbReference type="InterPro" id="IPR003439">
    <property type="entry name" value="ABC_transporter-like_ATP-bd"/>
</dbReference>
<evidence type="ECO:0000256" key="1">
    <source>
        <dbReference type="ARBA" id="ARBA00005417"/>
    </source>
</evidence>
<comment type="similarity">
    <text evidence="1">Belongs to the ABC transporter superfamily.</text>
</comment>